<dbReference type="Proteomes" id="UP000199440">
    <property type="component" value="Unassembled WGS sequence"/>
</dbReference>
<dbReference type="EMBL" id="FNGV01000005">
    <property type="protein sequence ID" value="SDM11855.1"/>
    <property type="molecule type" value="Genomic_DNA"/>
</dbReference>
<feature type="region of interest" description="Disordered" evidence="2">
    <location>
        <begin position="83"/>
        <end position="105"/>
    </location>
</feature>
<dbReference type="Pfam" id="PF13568">
    <property type="entry name" value="OMP_b-brl_2"/>
    <property type="match status" value="1"/>
</dbReference>
<keyword evidence="3" id="KW-1133">Transmembrane helix</keyword>
<feature type="domain" description="Outer membrane protein beta-barrel" evidence="4">
    <location>
        <begin position="296"/>
        <end position="487"/>
    </location>
</feature>
<keyword evidence="6" id="KW-1185">Reference proteome</keyword>
<feature type="compositionally biased region" description="Basic and acidic residues" evidence="2">
    <location>
        <begin position="83"/>
        <end position="95"/>
    </location>
</feature>
<evidence type="ECO:0000256" key="2">
    <source>
        <dbReference type="SAM" id="MobiDB-lite"/>
    </source>
</evidence>
<keyword evidence="3" id="KW-0812">Transmembrane</keyword>
<feature type="coiled-coil region" evidence="1">
    <location>
        <begin position="229"/>
        <end position="266"/>
    </location>
</feature>
<protein>
    <submittedName>
        <fullName evidence="5">Outer membrane protein beta-barrel domain-containing protein</fullName>
    </submittedName>
</protein>
<evidence type="ECO:0000313" key="5">
    <source>
        <dbReference type="EMBL" id="SDM11855.1"/>
    </source>
</evidence>
<evidence type="ECO:0000256" key="1">
    <source>
        <dbReference type="SAM" id="Coils"/>
    </source>
</evidence>
<keyword evidence="3" id="KW-0472">Membrane</keyword>
<evidence type="ECO:0000313" key="6">
    <source>
        <dbReference type="Proteomes" id="UP000199440"/>
    </source>
</evidence>
<sequence>MGKKNLDKLFQEKFKNFSEVPDEKVWQQITASLDKKKKSKKIVPLWWKLSGAAAVLGFFIFILNPFESTSDKENPATITNVEKPVEKEDSQERQHILGNTDSTENEVVDVAKESQKNDFDTPEDNSLLERKVDKNTVVTSKTGKEKLKTTPQDLGNQEAEIVQNNEPTLASEEKEGFVKKGKNKNIAISNQKGNLVAVNNEEEENASRTLTIEKDTTRPTSENIDPSTANLNRQAIAQIEEENSEIEEELKKKKSIFDEIEASEEEKIVENKDGKWAVGANVAPVYFNSFGDGSPIHSSFAPNSKSGNINMSYGLSVSYQISKKLSLRSGVNKVDYGYNTNDIEFSSSLASSTNGEITNINYIQTSENLVVESVEKSSNGLVQKDAFVEIARDGVMAQQFGYLEIPMELNYALIDNKFGIDLVGGISSLFLIDNSVALTSGELTTEVGEANNLNTVNFSTNVGFGLNYKVTPKIRLNVEPVFKYQLNTFSNTAGDFQPFSLGIYSGLNFKF</sequence>
<gene>
    <name evidence="5" type="ORF">SAMN04488514_105101</name>
</gene>
<evidence type="ECO:0000256" key="3">
    <source>
        <dbReference type="SAM" id="Phobius"/>
    </source>
</evidence>
<name>A0A1G9QNJ2_9FLAO</name>
<evidence type="ECO:0000259" key="4">
    <source>
        <dbReference type="Pfam" id="PF13568"/>
    </source>
</evidence>
<keyword evidence="1" id="KW-0175">Coiled coil</keyword>
<organism evidence="5 6">
    <name type="scientific">Kriegella aquimaris</name>
    <dbReference type="NCBI Taxonomy" id="192904"/>
    <lineage>
        <taxon>Bacteria</taxon>
        <taxon>Pseudomonadati</taxon>
        <taxon>Bacteroidota</taxon>
        <taxon>Flavobacteriia</taxon>
        <taxon>Flavobacteriales</taxon>
        <taxon>Flavobacteriaceae</taxon>
        <taxon>Kriegella</taxon>
    </lineage>
</organism>
<dbReference type="RefSeq" id="WP_089889209.1">
    <property type="nucleotide sequence ID" value="NZ_FNGV01000005.1"/>
</dbReference>
<dbReference type="STRING" id="192904.SAMN04488514_105101"/>
<dbReference type="InterPro" id="IPR025665">
    <property type="entry name" value="Beta-barrel_OMP_2"/>
</dbReference>
<reference evidence="5 6" key="1">
    <citation type="submission" date="2016-10" db="EMBL/GenBank/DDBJ databases">
        <authorList>
            <person name="de Groot N.N."/>
        </authorList>
    </citation>
    <scope>NUCLEOTIDE SEQUENCE [LARGE SCALE GENOMIC DNA]</scope>
    <source>
        <strain evidence="5 6">DSM 19886</strain>
    </source>
</reference>
<proteinExistence type="predicted"/>
<dbReference type="AlphaFoldDB" id="A0A1G9QNJ2"/>
<dbReference type="OrthoDB" id="1113942at2"/>
<feature type="transmembrane region" description="Helical" evidence="3">
    <location>
        <begin position="45"/>
        <end position="63"/>
    </location>
</feature>
<accession>A0A1G9QNJ2</accession>